<evidence type="ECO:0000256" key="11">
    <source>
        <dbReference type="ARBA" id="ARBA00026011"/>
    </source>
</evidence>
<evidence type="ECO:0000256" key="13">
    <source>
        <dbReference type="ARBA" id="ARBA00048150"/>
    </source>
</evidence>
<evidence type="ECO:0000259" key="14">
    <source>
        <dbReference type="PROSITE" id="PS50903"/>
    </source>
</evidence>
<dbReference type="InterPro" id="IPR024934">
    <property type="entry name" value="Rubredoxin-like_dom"/>
</dbReference>
<evidence type="ECO:0000256" key="5">
    <source>
        <dbReference type="ARBA" id="ARBA00022485"/>
    </source>
</evidence>
<evidence type="ECO:0000256" key="10">
    <source>
        <dbReference type="ARBA" id="ARBA00023157"/>
    </source>
</evidence>
<evidence type="ECO:0000256" key="7">
    <source>
        <dbReference type="ARBA" id="ARBA00023002"/>
    </source>
</evidence>
<comment type="caution">
    <text evidence="15">The sequence shown here is derived from an EMBL/GenBank/DDBJ whole genome shotgun (WGS) entry which is preliminary data.</text>
</comment>
<keyword evidence="6" id="KW-0479">Metal-binding</keyword>
<keyword evidence="5" id="KW-0004">4Fe-4S</keyword>
<dbReference type="Gene3D" id="2.20.28.10">
    <property type="match status" value="1"/>
</dbReference>
<comment type="subunit">
    <text evidence="11">Heterodimer of subunit A (variable subunit) and subunit B (catalytic subunit). Heterodimeric FTR forms a complex with ferredoxin and thioredoxin.</text>
</comment>
<accession>A0A166AI62</accession>
<dbReference type="OrthoDB" id="45654at2157"/>
<dbReference type="PATRIC" id="fig|55758.3.peg.1425"/>
<evidence type="ECO:0000256" key="6">
    <source>
        <dbReference type="ARBA" id="ARBA00022723"/>
    </source>
</evidence>
<evidence type="ECO:0000256" key="3">
    <source>
        <dbReference type="ARBA" id="ARBA00007941"/>
    </source>
</evidence>
<name>A0A166AI62_9EURY</name>
<comment type="function">
    <text evidence="2">Catalytic subunit of the ferredoxin-thioredoxin reductase (FTR), which catalyzes the two-electron reduction of thioredoxins by the electrons provided by reduced ferredoxin.</text>
</comment>
<dbReference type="InterPro" id="IPR048574">
    <property type="entry name" value="RUBY_RBDX"/>
</dbReference>
<evidence type="ECO:0000313" key="16">
    <source>
        <dbReference type="Proteomes" id="UP000077066"/>
    </source>
</evidence>
<evidence type="ECO:0000256" key="2">
    <source>
        <dbReference type="ARBA" id="ARBA00003945"/>
    </source>
</evidence>
<dbReference type="GO" id="GO:0051539">
    <property type="term" value="F:4 iron, 4 sulfur cluster binding"/>
    <property type="evidence" value="ECO:0007669"/>
    <property type="project" value="UniProtKB-KW"/>
</dbReference>
<sequence length="161" mass="18282">MSNPNSYEKFKEDSEKTGYNVNTDKEFVEALLKSIEVNKERYGYGACPCRLASGKKEKDLDLICPCDYRDSDLNDYGACFCALYVTEDVLNGKKELKSIPDRRLKTLKAKSKESSSQNLNLGKLKVPIWRCKVCGYLCGKEKPPVKCPICKAESDRFEQIL</sequence>
<dbReference type="PROSITE" id="PS50903">
    <property type="entry name" value="RUBREDOXIN_LIKE"/>
    <property type="match status" value="1"/>
</dbReference>
<dbReference type="PANTHER" id="PTHR35113:SF1">
    <property type="entry name" value="FERREDOXIN-THIOREDOXIN REDUCTASE CATALYTIC CHAIN, CHLOROPLASTIC"/>
    <property type="match status" value="1"/>
</dbReference>
<dbReference type="STRING" id="55758.MBFIL_12460"/>
<dbReference type="InterPro" id="IPR036644">
    <property type="entry name" value="FTR_bsu_sf"/>
</dbReference>
<organism evidence="15 16">
    <name type="scientific">Methanobrevibacter filiformis</name>
    <dbReference type="NCBI Taxonomy" id="55758"/>
    <lineage>
        <taxon>Archaea</taxon>
        <taxon>Methanobacteriati</taxon>
        <taxon>Methanobacteriota</taxon>
        <taxon>Methanomada group</taxon>
        <taxon>Methanobacteria</taxon>
        <taxon>Methanobacteriales</taxon>
        <taxon>Methanobacteriaceae</taxon>
        <taxon>Methanobrevibacter</taxon>
    </lineage>
</organism>
<proteinExistence type="inferred from homology"/>
<comment type="catalytic activity">
    <reaction evidence="13">
        <text>[thioredoxin]-disulfide + 2 reduced [2Fe-2S]-[ferredoxin] + 2 H(+) = [thioredoxin]-dithiol + 2 oxidized [2Fe-2S]-[ferredoxin]</text>
        <dbReference type="Rhea" id="RHEA:42336"/>
        <dbReference type="Rhea" id="RHEA-COMP:10000"/>
        <dbReference type="Rhea" id="RHEA-COMP:10001"/>
        <dbReference type="Rhea" id="RHEA-COMP:10698"/>
        <dbReference type="Rhea" id="RHEA-COMP:10700"/>
        <dbReference type="ChEBI" id="CHEBI:15378"/>
        <dbReference type="ChEBI" id="CHEBI:29950"/>
        <dbReference type="ChEBI" id="CHEBI:33737"/>
        <dbReference type="ChEBI" id="CHEBI:33738"/>
        <dbReference type="ChEBI" id="CHEBI:50058"/>
        <dbReference type="EC" id="1.8.7.2"/>
    </reaction>
</comment>
<dbReference type="Pfam" id="PF21349">
    <property type="entry name" value="RUBY_RBDX"/>
    <property type="match status" value="1"/>
</dbReference>
<dbReference type="GO" id="GO:0005506">
    <property type="term" value="F:iron ion binding"/>
    <property type="evidence" value="ECO:0007669"/>
    <property type="project" value="InterPro"/>
</dbReference>
<evidence type="ECO:0000256" key="1">
    <source>
        <dbReference type="ARBA" id="ARBA00001966"/>
    </source>
</evidence>
<keyword evidence="16" id="KW-1185">Reference proteome</keyword>
<dbReference type="EMBL" id="LWMT01000236">
    <property type="protein sequence ID" value="KZX12063.1"/>
    <property type="molecule type" value="Genomic_DNA"/>
</dbReference>
<evidence type="ECO:0000313" key="15">
    <source>
        <dbReference type="EMBL" id="KZX12063.1"/>
    </source>
</evidence>
<dbReference type="AlphaFoldDB" id="A0A166AI62"/>
<evidence type="ECO:0000256" key="8">
    <source>
        <dbReference type="ARBA" id="ARBA00023004"/>
    </source>
</evidence>
<comment type="cofactor">
    <cofactor evidence="1">
        <name>[4Fe-4S] cluster</name>
        <dbReference type="ChEBI" id="CHEBI:49883"/>
    </cofactor>
</comment>
<keyword evidence="8" id="KW-0408">Iron</keyword>
<evidence type="ECO:0000256" key="12">
    <source>
        <dbReference type="ARBA" id="ARBA00030295"/>
    </source>
</evidence>
<evidence type="ECO:0000256" key="4">
    <source>
        <dbReference type="ARBA" id="ARBA00012358"/>
    </source>
</evidence>
<reference evidence="15 16" key="1">
    <citation type="submission" date="2016-04" db="EMBL/GenBank/DDBJ databases">
        <title>Genome sequence of Methanobrevibacter filiformis DSM 11501.</title>
        <authorList>
            <person name="Poehlein A."/>
            <person name="Seedorf H."/>
            <person name="Daniel R."/>
        </authorList>
    </citation>
    <scope>NUCLEOTIDE SEQUENCE [LARGE SCALE GENOMIC DNA]</scope>
    <source>
        <strain evidence="15 16">DSM 11501</strain>
    </source>
</reference>
<dbReference type="SUPFAM" id="SSF57662">
    <property type="entry name" value="Ferredoxin thioredoxin reductase (FTR), catalytic beta chain"/>
    <property type="match status" value="1"/>
</dbReference>
<keyword evidence="9" id="KW-0411">Iron-sulfur</keyword>
<dbReference type="GO" id="GO:0016730">
    <property type="term" value="F:oxidoreductase activity, acting on iron-sulfur proteins as donors"/>
    <property type="evidence" value="ECO:0007669"/>
    <property type="project" value="InterPro"/>
</dbReference>
<dbReference type="InterPro" id="IPR004209">
    <property type="entry name" value="FTR_bsu"/>
</dbReference>
<dbReference type="RefSeq" id="WP_066972755.1">
    <property type="nucleotide sequence ID" value="NZ_LWMT01000236.1"/>
</dbReference>
<evidence type="ECO:0000256" key="9">
    <source>
        <dbReference type="ARBA" id="ARBA00023014"/>
    </source>
</evidence>
<dbReference type="SUPFAM" id="SSF57802">
    <property type="entry name" value="Rubredoxin-like"/>
    <property type="match status" value="1"/>
</dbReference>
<comment type="similarity">
    <text evidence="3">Belongs to the ferredoxin thioredoxin reductase beta subunit family.</text>
</comment>
<keyword evidence="10" id="KW-1015">Disulfide bond</keyword>
<protein>
    <recommendedName>
        <fullName evidence="4">ferredoxin:thioredoxin reductase</fullName>
        <ecNumber evidence="4">1.8.7.2</ecNumber>
    </recommendedName>
    <alternativeName>
        <fullName evidence="12">Ferredoxin-thioredoxin reductase subunit B</fullName>
    </alternativeName>
</protein>
<dbReference type="EC" id="1.8.7.2" evidence="4"/>
<dbReference type="Proteomes" id="UP000077066">
    <property type="component" value="Unassembled WGS sequence"/>
</dbReference>
<dbReference type="Pfam" id="PF02943">
    <property type="entry name" value="FeThRed_B"/>
    <property type="match status" value="1"/>
</dbReference>
<feature type="domain" description="Rubredoxin-like" evidence="14">
    <location>
        <begin position="126"/>
        <end position="160"/>
    </location>
</feature>
<dbReference type="PANTHER" id="PTHR35113">
    <property type="entry name" value="FERREDOXIN-THIOREDOXIN REDUCTASE CATALYTIC CHAIN, CHLOROPLASTIC"/>
    <property type="match status" value="1"/>
</dbReference>
<gene>
    <name evidence="15" type="ORF">MBFIL_12460</name>
</gene>
<dbReference type="Gene3D" id="3.90.460.10">
    <property type="entry name" value="Ferredoxin thioredoxin reductase catalytic beta subunit"/>
    <property type="match status" value="1"/>
</dbReference>
<keyword evidence="7" id="KW-0560">Oxidoreductase</keyword>